<dbReference type="RefSeq" id="WP_197551132.1">
    <property type="nucleotide sequence ID" value="NZ_CP063213.1"/>
</dbReference>
<accession>A0A7M1QWS2</accession>
<feature type="compositionally biased region" description="Pro residues" evidence="1">
    <location>
        <begin position="176"/>
        <end position="185"/>
    </location>
</feature>
<evidence type="ECO:0000313" key="3">
    <source>
        <dbReference type="Proteomes" id="UP000595053"/>
    </source>
</evidence>
<dbReference type="Proteomes" id="UP000595053">
    <property type="component" value="Chromosome"/>
</dbReference>
<evidence type="ECO:0000256" key="1">
    <source>
        <dbReference type="SAM" id="MobiDB-lite"/>
    </source>
</evidence>
<feature type="region of interest" description="Disordered" evidence="1">
    <location>
        <begin position="156"/>
        <end position="185"/>
    </location>
</feature>
<name>A0A7M1QWS2_9ACTO</name>
<evidence type="ECO:0000313" key="2">
    <source>
        <dbReference type="EMBL" id="QOR45597.1"/>
    </source>
</evidence>
<evidence type="ECO:0008006" key="4">
    <source>
        <dbReference type="Google" id="ProtNLM"/>
    </source>
</evidence>
<proteinExistence type="predicted"/>
<protein>
    <recommendedName>
        <fullName evidence="4">YdhG-like domain-containing protein</fullName>
    </recommendedName>
</protein>
<dbReference type="EMBL" id="CP063213">
    <property type="protein sequence ID" value="QOR45597.1"/>
    <property type="molecule type" value="Genomic_DNA"/>
</dbReference>
<dbReference type="AlphaFoldDB" id="A0A7M1QWS2"/>
<gene>
    <name evidence="2" type="ORF">INS88_10180</name>
</gene>
<keyword evidence="3" id="KW-1185">Reference proteome</keyword>
<sequence length="185" mass="19279">MANARTPLDPCAFIDRFPPALKADAHALYRLLASVTGHDAVMWGPSVVGFGEKGPPARGVLGESGGSLYDVGGVGGGCGSGDEPDAAGGGPDGFEIGFARRGSTLILVLRRYNDYYAHILERLGSVPYGRNAIALPPFSELDREVLRELIETAWKDHTRADSESPSVAGGSTPANASPPAPTALY</sequence>
<organism evidence="2 3">
    <name type="scientific">Trueperella pecoris</name>
    <dbReference type="NCBI Taxonomy" id="2733571"/>
    <lineage>
        <taxon>Bacteria</taxon>
        <taxon>Bacillati</taxon>
        <taxon>Actinomycetota</taxon>
        <taxon>Actinomycetes</taxon>
        <taxon>Actinomycetales</taxon>
        <taxon>Actinomycetaceae</taxon>
        <taxon>Trueperella</taxon>
    </lineage>
</organism>
<reference evidence="2 3" key="1">
    <citation type="submission" date="2020-10" db="EMBL/GenBank/DDBJ databases">
        <title>Trueperella pecoris sp. nov. isolated from bovine and porcine specimens.</title>
        <authorList>
            <person name="Schoenecker L."/>
            <person name="Schnydrig P."/>
            <person name="Brodard I."/>
            <person name="Thomann A."/>
            <person name="Hemphill A."/>
            <person name="Rodriguez-Campos S."/>
            <person name="Perreten V."/>
            <person name="Jores J."/>
            <person name="Kittl S."/>
        </authorList>
    </citation>
    <scope>NUCLEOTIDE SEQUENCE [LARGE SCALE GENOMIC DNA]</scope>
    <source>
        <strain evidence="2 3">15A0121</strain>
    </source>
</reference>